<name>A0A0B6YLX7_9EUPU</name>
<organism evidence="2">
    <name type="scientific">Arion vulgaris</name>
    <dbReference type="NCBI Taxonomy" id="1028688"/>
    <lineage>
        <taxon>Eukaryota</taxon>
        <taxon>Metazoa</taxon>
        <taxon>Spiralia</taxon>
        <taxon>Lophotrochozoa</taxon>
        <taxon>Mollusca</taxon>
        <taxon>Gastropoda</taxon>
        <taxon>Heterobranchia</taxon>
        <taxon>Euthyneura</taxon>
        <taxon>Panpulmonata</taxon>
        <taxon>Eupulmonata</taxon>
        <taxon>Stylommatophora</taxon>
        <taxon>Helicina</taxon>
        <taxon>Arionoidea</taxon>
        <taxon>Arionidae</taxon>
        <taxon>Arion</taxon>
    </lineage>
</organism>
<feature type="non-terminal residue" evidence="2">
    <location>
        <position position="193"/>
    </location>
</feature>
<evidence type="ECO:0000313" key="2">
    <source>
        <dbReference type="EMBL" id="CEK57192.1"/>
    </source>
</evidence>
<gene>
    <name evidence="2" type="primary">ORF29512</name>
</gene>
<feature type="coiled-coil region" evidence="1">
    <location>
        <begin position="58"/>
        <end position="92"/>
    </location>
</feature>
<dbReference type="AlphaFoldDB" id="A0A0B6YLX7"/>
<reference evidence="2" key="1">
    <citation type="submission" date="2014-12" db="EMBL/GenBank/DDBJ databases">
        <title>Insight into the proteome of Arion vulgaris.</title>
        <authorList>
            <person name="Aradska J."/>
            <person name="Bulat T."/>
            <person name="Smidak R."/>
            <person name="Sarate P."/>
            <person name="Gangsoo J."/>
            <person name="Sialana F."/>
            <person name="Bilban M."/>
            <person name="Lubec G."/>
        </authorList>
    </citation>
    <scope>NUCLEOTIDE SEQUENCE</scope>
    <source>
        <tissue evidence="2">Skin</tissue>
    </source>
</reference>
<evidence type="ECO:0000256" key="1">
    <source>
        <dbReference type="SAM" id="Coils"/>
    </source>
</evidence>
<proteinExistence type="predicted"/>
<sequence length="193" mass="22961">VTRRSDERSEVICEENSQSCSQGSELSDRSLLVDSCQFPSETMDTNPEKMRESIKKLLSMLNIMKQRHKKDIENLKENHQKEFEKAARAREEKFQVELRYFLKERDNQCKTKLEKVTKQCESEAKLVLENTLKEIDEKHKLEMQKIIEEWETKQIVKLEKVFIDCSDRTSRQVTGNDKLTINDFVKHKMEEMK</sequence>
<keyword evidence="1" id="KW-0175">Coiled coil</keyword>
<accession>A0A0B6YLX7</accession>
<dbReference type="EMBL" id="HACG01010327">
    <property type="protein sequence ID" value="CEK57192.1"/>
    <property type="molecule type" value="Transcribed_RNA"/>
</dbReference>
<feature type="non-terminal residue" evidence="2">
    <location>
        <position position="1"/>
    </location>
</feature>
<protein>
    <submittedName>
        <fullName evidence="2">Uncharacterized protein</fullName>
    </submittedName>
</protein>